<evidence type="ECO:0000256" key="3">
    <source>
        <dbReference type="ARBA" id="ARBA00023125"/>
    </source>
</evidence>
<dbReference type="PANTHER" id="PTHR30408">
    <property type="entry name" value="TYPE-1 RESTRICTION ENZYME ECOKI SPECIFICITY PROTEIN"/>
    <property type="match status" value="1"/>
</dbReference>
<evidence type="ECO:0000259" key="4">
    <source>
        <dbReference type="Pfam" id="PF01420"/>
    </source>
</evidence>
<evidence type="ECO:0000256" key="2">
    <source>
        <dbReference type="ARBA" id="ARBA00022747"/>
    </source>
</evidence>
<keyword evidence="2" id="KW-0680">Restriction system</keyword>
<feature type="domain" description="Type I restriction modification DNA specificity" evidence="4">
    <location>
        <begin position="21"/>
        <end position="187"/>
    </location>
</feature>
<proteinExistence type="inferred from homology"/>
<feature type="domain" description="Type I restriction modification DNA specificity" evidence="4">
    <location>
        <begin position="251"/>
        <end position="393"/>
    </location>
</feature>
<dbReference type="InterPro" id="IPR052021">
    <property type="entry name" value="Type-I_RS_S_subunit"/>
</dbReference>
<dbReference type="AlphaFoldDB" id="A0A2T3NBY9"/>
<evidence type="ECO:0000313" key="6">
    <source>
        <dbReference type="Proteomes" id="UP000241346"/>
    </source>
</evidence>
<dbReference type="EMBL" id="PYMB01000007">
    <property type="protein sequence ID" value="PSW11458.1"/>
    <property type="molecule type" value="Genomic_DNA"/>
</dbReference>
<dbReference type="OrthoDB" id="9798929at2"/>
<evidence type="ECO:0000256" key="1">
    <source>
        <dbReference type="ARBA" id="ARBA00010923"/>
    </source>
</evidence>
<name>A0A2T3NBY9_9GAMM</name>
<dbReference type="PANTHER" id="PTHR30408:SF13">
    <property type="entry name" value="TYPE I RESTRICTION ENZYME HINDI SPECIFICITY SUBUNIT"/>
    <property type="match status" value="1"/>
</dbReference>
<dbReference type="Proteomes" id="UP000241346">
    <property type="component" value="Unassembled WGS sequence"/>
</dbReference>
<comment type="similarity">
    <text evidence="1">Belongs to the type-I restriction system S methylase family.</text>
</comment>
<organism evidence="5 6">
    <name type="scientific">Photobacterium rosenbergii</name>
    <dbReference type="NCBI Taxonomy" id="294936"/>
    <lineage>
        <taxon>Bacteria</taxon>
        <taxon>Pseudomonadati</taxon>
        <taxon>Pseudomonadota</taxon>
        <taxon>Gammaproteobacteria</taxon>
        <taxon>Vibrionales</taxon>
        <taxon>Vibrionaceae</taxon>
        <taxon>Photobacterium</taxon>
    </lineage>
</organism>
<comment type="caution">
    <text evidence="5">The sequence shown here is derived from an EMBL/GenBank/DDBJ whole genome shotgun (WGS) entry which is preliminary data.</text>
</comment>
<dbReference type="Gene3D" id="1.10.287.1120">
    <property type="entry name" value="Bipartite methylase S protein"/>
    <property type="match status" value="1"/>
</dbReference>
<evidence type="ECO:0000313" key="5">
    <source>
        <dbReference type="EMBL" id="PSW11458.1"/>
    </source>
</evidence>
<dbReference type="GO" id="GO:0003677">
    <property type="term" value="F:DNA binding"/>
    <property type="evidence" value="ECO:0007669"/>
    <property type="project" value="UniProtKB-KW"/>
</dbReference>
<dbReference type="InterPro" id="IPR044946">
    <property type="entry name" value="Restrct_endonuc_typeI_TRD_sf"/>
</dbReference>
<sequence>MSFDLLMLEELGIQLIDGDRGKNYPKKNEFKPEGHCLFLSAKNVTKSGFQFADKEYITEERHNLLRAGKLERSDIVLTTRGTIGNVAFYDDFVPDDIVRINSGMLILRADTTVWNPRFLYFLFTSKLVQDQIASLTSGSAVPQLPAKDLKKFSLPLIPVPTQNAVVKVIGDIADKLSLNSKVSQTLEEMAQAIFKSWFVDFDPVKAKMNGEQPEGMDAATASLFPEKLVESELGLIPEGWEATDIDNATSKVFSGGTPSTKNEAFWGGELPWFSSGETRNNFIIETEKHITQEGVDGSSTKASAYGDVLIASAGQGHTRGQTSFNSIDCYINQSVVALRASDNISPYWLYYCLERRYDEMRSVSDSHSSRGSLTTKLLKALPIARPSKEIVNAFDAIVESLVRKQVANAKQNKELSLLRDTLLPKLLSGEIELGQTEQLAEVS</sequence>
<dbReference type="Pfam" id="PF01420">
    <property type="entry name" value="Methylase_S"/>
    <property type="match status" value="2"/>
</dbReference>
<dbReference type="GO" id="GO:0009307">
    <property type="term" value="P:DNA restriction-modification system"/>
    <property type="evidence" value="ECO:0007669"/>
    <property type="project" value="UniProtKB-KW"/>
</dbReference>
<dbReference type="SUPFAM" id="SSF116734">
    <property type="entry name" value="DNA methylase specificity domain"/>
    <property type="match status" value="2"/>
</dbReference>
<dbReference type="InterPro" id="IPR000055">
    <property type="entry name" value="Restrct_endonuc_typeI_TRD"/>
</dbReference>
<protein>
    <submittedName>
        <fullName evidence="5">Protein HsdA</fullName>
    </submittedName>
</protein>
<gene>
    <name evidence="5" type="ORF">C9J01_16005</name>
</gene>
<dbReference type="RefSeq" id="WP_107299142.1">
    <property type="nucleotide sequence ID" value="NZ_PYMB01000007.1"/>
</dbReference>
<dbReference type="Gene3D" id="3.90.220.20">
    <property type="entry name" value="DNA methylase specificity domains"/>
    <property type="match status" value="2"/>
</dbReference>
<keyword evidence="3" id="KW-0238">DNA-binding</keyword>
<reference evidence="5 6" key="1">
    <citation type="submission" date="2018-03" db="EMBL/GenBank/DDBJ databases">
        <title>Whole genome sequencing of Histamine producing bacteria.</title>
        <authorList>
            <person name="Butler K."/>
        </authorList>
    </citation>
    <scope>NUCLEOTIDE SEQUENCE [LARGE SCALE GENOMIC DNA]</scope>
    <source>
        <strain evidence="5 6">DSM 19138</strain>
    </source>
</reference>
<accession>A0A2T3NBY9</accession>
<dbReference type="CDD" id="cd17294">
    <property type="entry name" value="RMtype1_S_MmaC7ORF19P_TRD1-CR1_like"/>
    <property type="match status" value="1"/>
</dbReference>